<dbReference type="Gene3D" id="1.20.58.520">
    <property type="entry name" value="Amidohydrolase"/>
    <property type="match status" value="1"/>
</dbReference>
<comment type="caution">
    <text evidence="1">The sequence shown here is derived from an EMBL/GenBank/DDBJ whole genome shotgun (WGS) entry which is preliminary data.</text>
</comment>
<organism evidence="1 2">
    <name type="scientific">Saccharopolyspora cebuensis</name>
    <dbReference type="NCBI Taxonomy" id="418759"/>
    <lineage>
        <taxon>Bacteria</taxon>
        <taxon>Bacillati</taxon>
        <taxon>Actinomycetota</taxon>
        <taxon>Actinomycetes</taxon>
        <taxon>Pseudonocardiales</taxon>
        <taxon>Pseudonocardiaceae</taxon>
        <taxon>Saccharopolyspora</taxon>
    </lineage>
</organism>
<keyword evidence="2" id="KW-1185">Reference proteome</keyword>
<dbReference type="Gene3D" id="2.30.40.10">
    <property type="entry name" value="Urease, subunit C, domain 1"/>
    <property type="match status" value="1"/>
</dbReference>
<sequence>MNLAHRACRVRAPYRVEVGAVFSRDGVERGPHVLTVLRDGRWTLRRAGPAEHSGPPVAVSLPDAVVAPALTDAHVHPHPGMDFGAFLRYGIARIRDLGSLPDAVPPLRGCAVPVPEVVRCGALLDSPGPPRFWLATPWRNADDLPGVLDAAVRRDGSWLKLYAGFPPELYGVVVPLAHERGLRVALHPAPGTVEPALRAGVDEIEHLGCLVPGELGGPRGTHHANRVWAARSPEDTWPVLPPGTVLCPTLVVQRRLVVHAAEQWAFTGIEPGLAAFWRRMAVASRPWTTAELRAAERAEKEMGAVVRRLVESGVRLVVGSDTPNPGVLPGAGLWEELNLLGAAGLDPARLYRTASVTGEGLATAGTESLAFLPLTSFNAFLRGHPYPVEPVTATLFGGCLFTPPAASG</sequence>
<reference evidence="1 2" key="1">
    <citation type="submission" date="2024-08" db="EMBL/GenBank/DDBJ databases">
        <title>Genome mining of Saccharopolyspora cebuensis PGLac3 from Nigerian medicinal plant.</title>
        <authorList>
            <person name="Ezeobiora C.E."/>
            <person name="Igbokwe N.H."/>
            <person name="Amin D.H."/>
            <person name="Mendie U.E."/>
        </authorList>
    </citation>
    <scope>NUCLEOTIDE SEQUENCE [LARGE SCALE GENOMIC DNA]</scope>
    <source>
        <strain evidence="1 2">PGLac3</strain>
    </source>
</reference>
<dbReference type="PANTHER" id="PTHR43135:SF3">
    <property type="entry name" value="ALPHA-D-RIBOSE 1-METHYLPHOSPHONATE 5-TRIPHOSPHATE DIPHOSPHATASE"/>
    <property type="match status" value="1"/>
</dbReference>
<evidence type="ECO:0008006" key="3">
    <source>
        <dbReference type="Google" id="ProtNLM"/>
    </source>
</evidence>
<accession>A0ABV4CMC5</accession>
<dbReference type="InterPro" id="IPR011059">
    <property type="entry name" value="Metal-dep_hydrolase_composite"/>
</dbReference>
<dbReference type="InterPro" id="IPR051781">
    <property type="entry name" value="Metallo-dep_Hydrolase"/>
</dbReference>
<evidence type="ECO:0000313" key="1">
    <source>
        <dbReference type="EMBL" id="MEY8042241.1"/>
    </source>
</evidence>
<dbReference type="EMBL" id="JBGEHV010000051">
    <property type="protein sequence ID" value="MEY8042241.1"/>
    <property type="molecule type" value="Genomic_DNA"/>
</dbReference>
<evidence type="ECO:0000313" key="2">
    <source>
        <dbReference type="Proteomes" id="UP001564626"/>
    </source>
</evidence>
<gene>
    <name evidence="1" type="ORF">AB8O55_22740</name>
</gene>
<dbReference type="SUPFAM" id="SSF51556">
    <property type="entry name" value="Metallo-dependent hydrolases"/>
    <property type="match status" value="1"/>
</dbReference>
<protein>
    <recommendedName>
        <fullName evidence="3">Amidohydrolase-related domain-containing protein</fullName>
    </recommendedName>
</protein>
<dbReference type="Gene3D" id="3.40.50.10910">
    <property type="entry name" value="Amidohydrolase"/>
    <property type="match status" value="1"/>
</dbReference>
<dbReference type="PANTHER" id="PTHR43135">
    <property type="entry name" value="ALPHA-D-RIBOSE 1-METHYLPHOSPHONATE 5-TRIPHOSPHATE DIPHOSPHATASE"/>
    <property type="match status" value="1"/>
</dbReference>
<dbReference type="InterPro" id="IPR032466">
    <property type="entry name" value="Metal_Hydrolase"/>
</dbReference>
<dbReference type="Proteomes" id="UP001564626">
    <property type="component" value="Unassembled WGS sequence"/>
</dbReference>
<dbReference type="Gene3D" id="3.30.110.90">
    <property type="entry name" value="Amidohydrolase"/>
    <property type="match status" value="1"/>
</dbReference>
<dbReference type="RefSeq" id="WP_345361578.1">
    <property type="nucleotide sequence ID" value="NZ_BAABII010000005.1"/>
</dbReference>
<proteinExistence type="predicted"/>
<name>A0ABV4CMC5_9PSEU</name>